<comment type="function">
    <text evidence="7">Thiolesterase that catalyzes the hydrolysis of S-D-lactoyl-glutathione to form glutathione and D-lactic acid.</text>
</comment>
<dbReference type="GO" id="GO:0004416">
    <property type="term" value="F:hydroxyacylglutathione hydrolase activity"/>
    <property type="evidence" value="ECO:0007669"/>
    <property type="project" value="UniProtKB-EC"/>
</dbReference>
<organism evidence="9 10">
    <name type="scientific">Edwardsiella anguillarum</name>
    <dbReference type="NCBI Taxonomy" id="1821960"/>
    <lineage>
        <taxon>Bacteria</taxon>
        <taxon>Pseudomonadati</taxon>
        <taxon>Pseudomonadota</taxon>
        <taxon>Gammaproteobacteria</taxon>
        <taxon>Enterobacterales</taxon>
        <taxon>Hafniaceae</taxon>
        <taxon>Edwardsiella</taxon>
    </lineage>
</organism>
<dbReference type="InterPro" id="IPR001279">
    <property type="entry name" value="Metallo-B-lactamas"/>
</dbReference>
<evidence type="ECO:0000313" key="10">
    <source>
        <dbReference type="Proteomes" id="UP001238370"/>
    </source>
</evidence>
<comment type="cofactor">
    <cofactor evidence="7">
        <name>Zn(2+)</name>
        <dbReference type="ChEBI" id="CHEBI:29105"/>
    </cofactor>
    <text evidence="7">Binds 2 Zn(2+) ions per subunit.</text>
</comment>
<evidence type="ECO:0000256" key="7">
    <source>
        <dbReference type="HAMAP-Rule" id="MF_01374"/>
    </source>
</evidence>
<feature type="binding site" evidence="7">
    <location>
        <position position="128"/>
    </location>
    <ligand>
        <name>Zn(2+)</name>
        <dbReference type="ChEBI" id="CHEBI:29105"/>
        <label>1</label>
    </ligand>
</feature>
<dbReference type="EMBL" id="CP094303">
    <property type="protein sequence ID" value="WHP85870.1"/>
    <property type="molecule type" value="Genomic_DNA"/>
</dbReference>
<dbReference type="CDD" id="cd07723">
    <property type="entry name" value="hydroxyacylglutathione_hydrolase_MBL-fold"/>
    <property type="match status" value="1"/>
</dbReference>
<dbReference type="Gene3D" id="3.60.15.10">
    <property type="entry name" value="Ribonuclease Z/Hydroxyacylglutathione hydrolase-like"/>
    <property type="match status" value="1"/>
</dbReference>
<feature type="binding site" evidence="7">
    <location>
        <position position="128"/>
    </location>
    <ligand>
        <name>Zn(2+)</name>
        <dbReference type="ChEBI" id="CHEBI:29105"/>
        <label>2</label>
    </ligand>
</feature>
<gene>
    <name evidence="7 9" type="primary">gloB</name>
    <name evidence="9" type="ORF">MQ095_20120</name>
</gene>
<evidence type="ECO:0000256" key="2">
    <source>
        <dbReference type="ARBA" id="ARBA00004963"/>
    </source>
</evidence>
<comment type="catalytic activity">
    <reaction evidence="1 7">
        <text>an S-(2-hydroxyacyl)glutathione + H2O = a 2-hydroxy carboxylate + glutathione + H(+)</text>
        <dbReference type="Rhea" id="RHEA:21864"/>
        <dbReference type="ChEBI" id="CHEBI:15377"/>
        <dbReference type="ChEBI" id="CHEBI:15378"/>
        <dbReference type="ChEBI" id="CHEBI:57925"/>
        <dbReference type="ChEBI" id="CHEBI:58896"/>
        <dbReference type="ChEBI" id="CHEBI:71261"/>
        <dbReference type="EC" id="3.1.2.6"/>
    </reaction>
</comment>
<protein>
    <recommendedName>
        <fullName evidence="7">Hydroxyacylglutathione hydrolase</fullName>
        <ecNumber evidence="7">3.1.2.6</ecNumber>
    </recommendedName>
    <alternativeName>
        <fullName evidence="7">Glyoxalase II</fullName>
        <shortName evidence="7">Glx II</shortName>
    </alternativeName>
</protein>
<dbReference type="Proteomes" id="UP001238370">
    <property type="component" value="Plasmid unnamed7"/>
</dbReference>
<comment type="subunit">
    <text evidence="7">Monomer.</text>
</comment>
<reference evidence="9 10" key="1">
    <citation type="submission" date="2022-03" db="EMBL/GenBank/DDBJ databases">
        <title>Survey of Intraspecific Variation of Edwardsiella anguillarum Isolates from Non-Anguillid Fish Host Originating from Varied Geographic Locations.</title>
        <authorList>
            <person name="Armwood A.R."/>
            <person name="Woodyard E."/>
            <person name="Waldbieser G.C."/>
            <person name="Camus A.C."/>
            <person name="Divya D."/>
            <person name="Tekedar H."/>
            <person name="Soto E."/>
            <person name="Stein C."/>
            <person name="Ucko M."/>
            <person name="Ware C."/>
            <person name="Griffin M.J."/>
        </authorList>
    </citation>
    <scope>NUCLEOTIDE SEQUENCE [LARGE SCALE GENOMIC DNA]</scope>
    <source>
        <strain evidence="9 10">R18-35-2</strain>
        <plasmid evidence="9 10">unnamed7</plasmid>
    </source>
</reference>
<dbReference type="Pfam" id="PF00753">
    <property type="entry name" value="Lactamase_B"/>
    <property type="match status" value="1"/>
</dbReference>
<dbReference type="InterPro" id="IPR035680">
    <property type="entry name" value="Clx_II_MBL"/>
</dbReference>
<sequence length="247" mass="28633">MSLNIAYEKALVDNYIWILFNENKAIVIDPGESEKVISFLDKNNLTLEFIFLTHGHYDHIDGVFSLKEKYPNVGLFVPIGLDLSLGENIIKEGDELNLINSVFKVINLPGHTDNHIGIIYEDNLFCGDVLFCAGCGRVEHNYEDMYRSLKKIKGMDNKTKIYFSHEYTLENLKFASHIEPKNINIMNYIEFFKKNPDAVSAPTTLLFEKEINPFLRLSENIDIKKEFNDDFDVFVYLRKLKDKFISI</sequence>
<dbReference type="EC" id="3.1.2.6" evidence="7"/>
<evidence type="ECO:0000259" key="8">
    <source>
        <dbReference type="SMART" id="SM00849"/>
    </source>
</evidence>
<dbReference type="SUPFAM" id="SSF56281">
    <property type="entry name" value="Metallo-hydrolase/oxidoreductase"/>
    <property type="match status" value="1"/>
</dbReference>
<keyword evidence="6 7" id="KW-0862">Zinc</keyword>
<dbReference type="InterPro" id="IPR032282">
    <property type="entry name" value="HAGH_C"/>
</dbReference>
<feature type="binding site" evidence="7">
    <location>
        <position position="111"/>
    </location>
    <ligand>
        <name>Zn(2+)</name>
        <dbReference type="ChEBI" id="CHEBI:29105"/>
        <label>1</label>
    </ligand>
</feature>
<dbReference type="HAMAP" id="MF_01374">
    <property type="entry name" value="Glyoxalase_2"/>
    <property type="match status" value="1"/>
</dbReference>
<dbReference type="InterPro" id="IPR050110">
    <property type="entry name" value="Glyoxalase_II_hydrolase"/>
</dbReference>
<evidence type="ECO:0000256" key="5">
    <source>
        <dbReference type="ARBA" id="ARBA00022801"/>
    </source>
</evidence>
<keyword evidence="4 7" id="KW-0479">Metal-binding</keyword>
<dbReference type="PANTHER" id="PTHR43705">
    <property type="entry name" value="HYDROXYACYLGLUTATHIONE HYDROLASE"/>
    <property type="match status" value="1"/>
</dbReference>
<feature type="domain" description="Metallo-beta-lactamase" evidence="8">
    <location>
        <begin position="13"/>
        <end position="165"/>
    </location>
</feature>
<proteinExistence type="inferred from homology"/>
<evidence type="ECO:0000313" key="9">
    <source>
        <dbReference type="EMBL" id="WHP85870.1"/>
    </source>
</evidence>
<accession>A0ABY8SK07</accession>
<dbReference type="InterPro" id="IPR036866">
    <property type="entry name" value="RibonucZ/Hydroxyglut_hydro"/>
</dbReference>
<dbReference type="PANTHER" id="PTHR43705:SF1">
    <property type="entry name" value="HYDROXYACYLGLUTATHIONE HYDROLASE GLOB"/>
    <property type="match status" value="1"/>
</dbReference>
<name>A0ABY8SK07_9GAMM</name>
<evidence type="ECO:0000256" key="6">
    <source>
        <dbReference type="ARBA" id="ARBA00022833"/>
    </source>
</evidence>
<comment type="pathway">
    <text evidence="2 7">Secondary metabolite metabolism; methylglyoxal degradation; (R)-lactate from methylglyoxal: step 2/2.</text>
</comment>
<dbReference type="InterPro" id="IPR017782">
    <property type="entry name" value="Hydroxyacylglutathione_Hdrlase"/>
</dbReference>
<evidence type="ECO:0000256" key="4">
    <source>
        <dbReference type="ARBA" id="ARBA00022723"/>
    </source>
</evidence>
<feature type="binding site" evidence="7">
    <location>
        <position position="165"/>
    </location>
    <ligand>
        <name>Zn(2+)</name>
        <dbReference type="ChEBI" id="CHEBI:29105"/>
        <label>2</label>
    </ligand>
</feature>
<dbReference type="NCBIfam" id="TIGR03413">
    <property type="entry name" value="GSH_gloB"/>
    <property type="match status" value="1"/>
</dbReference>
<comment type="similarity">
    <text evidence="3 7">Belongs to the metallo-beta-lactamase superfamily. Glyoxalase II family.</text>
</comment>
<evidence type="ECO:0000256" key="1">
    <source>
        <dbReference type="ARBA" id="ARBA00001623"/>
    </source>
</evidence>
<dbReference type="SMART" id="SM00849">
    <property type="entry name" value="Lactamase_B"/>
    <property type="match status" value="1"/>
</dbReference>
<keyword evidence="9" id="KW-0614">Plasmid</keyword>
<feature type="binding site" evidence="7">
    <location>
        <position position="54"/>
    </location>
    <ligand>
        <name>Zn(2+)</name>
        <dbReference type="ChEBI" id="CHEBI:29105"/>
        <label>1</label>
    </ligand>
</feature>
<evidence type="ECO:0000256" key="3">
    <source>
        <dbReference type="ARBA" id="ARBA00006759"/>
    </source>
</evidence>
<dbReference type="RefSeq" id="WP_283292350.1">
    <property type="nucleotide sequence ID" value="NZ_CP094303.1"/>
</dbReference>
<dbReference type="Pfam" id="PF16123">
    <property type="entry name" value="HAGH_C"/>
    <property type="match status" value="1"/>
</dbReference>
<keyword evidence="10" id="KW-1185">Reference proteome</keyword>
<feature type="binding site" evidence="7">
    <location>
        <position position="58"/>
    </location>
    <ligand>
        <name>Zn(2+)</name>
        <dbReference type="ChEBI" id="CHEBI:29105"/>
        <label>2</label>
    </ligand>
</feature>
<keyword evidence="5 7" id="KW-0378">Hydrolase</keyword>
<feature type="binding site" evidence="7">
    <location>
        <position position="56"/>
    </location>
    <ligand>
        <name>Zn(2+)</name>
        <dbReference type="ChEBI" id="CHEBI:29105"/>
        <label>1</label>
    </ligand>
</feature>
<geneLocation type="plasmid" evidence="9 10">
    <name>unnamed7</name>
</geneLocation>
<feature type="binding site" evidence="7">
    <location>
        <position position="59"/>
    </location>
    <ligand>
        <name>Zn(2+)</name>
        <dbReference type="ChEBI" id="CHEBI:29105"/>
        <label>2</label>
    </ligand>
</feature>